<dbReference type="AlphaFoldDB" id="A0A1C3KID5"/>
<name>A0A1C3KID5_PLAOA</name>
<proteinExistence type="predicted"/>
<dbReference type="Proteomes" id="UP000243200">
    <property type="component" value="Unassembled WGS sequence"/>
</dbReference>
<reference evidence="1 2" key="1">
    <citation type="submission" date="2016-06" db="EMBL/GenBank/DDBJ databases">
        <authorList>
            <consortium name="Pathogen Informatics"/>
        </authorList>
    </citation>
    <scope>NUCLEOTIDE SEQUENCE [LARGE SCALE GENOMIC DNA]</scope>
</reference>
<dbReference type="VEuPathDB" id="PlasmoDB:POWCR01_000125300"/>
<accession>A0A1C3KID5</accession>
<organism evidence="1 2">
    <name type="scientific">Plasmodium ovale</name>
    <name type="common">malaria parasite P. ovale</name>
    <dbReference type="NCBI Taxonomy" id="36330"/>
    <lineage>
        <taxon>Eukaryota</taxon>
        <taxon>Sar</taxon>
        <taxon>Alveolata</taxon>
        <taxon>Apicomplexa</taxon>
        <taxon>Aconoidasida</taxon>
        <taxon>Haemosporida</taxon>
        <taxon>Plasmodiidae</taxon>
        <taxon>Plasmodium</taxon>
        <taxon>Plasmodium (Plasmodium)</taxon>
    </lineage>
</organism>
<gene>
    <name evidence="1" type="primary">PowCR01_000125300</name>
    <name evidence="1" type="ORF">POWCR01_000125300</name>
</gene>
<evidence type="ECO:0000313" key="1">
    <source>
        <dbReference type="EMBL" id="SBT73547.1"/>
    </source>
</evidence>
<evidence type="ECO:0000313" key="2">
    <source>
        <dbReference type="Proteomes" id="UP000243200"/>
    </source>
</evidence>
<sequence length="141" mass="16745">MEVKKPNESLVNDIIETFNKLTEHIDTSERNKLIKVNPPNDGLKNIADMLQHIYTKAFVSNDSGIATSKCLDYHDNLSTWLNLIKEEYTYREKICKKFSTIRKWIHYKISKRNIPHNVYEYESERSNEISENLIHFLKQKN</sequence>
<dbReference type="EMBL" id="FLRJ01000414">
    <property type="protein sequence ID" value="SBT73547.1"/>
    <property type="molecule type" value="Genomic_DNA"/>
</dbReference>
<protein>
    <submittedName>
        <fullName evidence="1">Uncharacterized protein</fullName>
    </submittedName>
</protein>